<accession>A0A1G2NZJ8</accession>
<name>A0A1G2NZJ8_9BACT</name>
<dbReference type="InterPro" id="IPR012337">
    <property type="entry name" value="RNaseH-like_sf"/>
</dbReference>
<feature type="domain" description="Tc1-like transposase DDE" evidence="2">
    <location>
        <begin position="8"/>
        <end position="131"/>
    </location>
</feature>
<dbReference type="InterPro" id="IPR036397">
    <property type="entry name" value="RNaseH_sf"/>
</dbReference>
<dbReference type="EMBL" id="MHSH01000025">
    <property type="protein sequence ID" value="OHA41514.1"/>
    <property type="molecule type" value="Genomic_DNA"/>
</dbReference>
<protein>
    <recommendedName>
        <fullName evidence="2">Tc1-like transposase DDE domain-containing protein</fullName>
    </recommendedName>
</protein>
<dbReference type="Pfam" id="PF13358">
    <property type="entry name" value="DDE_3"/>
    <property type="match status" value="1"/>
</dbReference>
<dbReference type="GO" id="GO:0003676">
    <property type="term" value="F:nucleic acid binding"/>
    <property type="evidence" value="ECO:0007669"/>
    <property type="project" value="InterPro"/>
</dbReference>
<reference evidence="3 4" key="1">
    <citation type="journal article" date="2016" name="Nat. Commun.">
        <title>Thousands of microbial genomes shed light on interconnected biogeochemical processes in an aquifer system.</title>
        <authorList>
            <person name="Anantharaman K."/>
            <person name="Brown C.T."/>
            <person name="Hug L.A."/>
            <person name="Sharon I."/>
            <person name="Castelle C.J."/>
            <person name="Probst A.J."/>
            <person name="Thomas B.C."/>
            <person name="Singh A."/>
            <person name="Wilkins M.J."/>
            <person name="Karaoz U."/>
            <person name="Brodie E.L."/>
            <person name="Williams K.H."/>
            <person name="Hubbard S.S."/>
            <person name="Banfield J.F."/>
        </authorList>
    </citation>
    <scope>NUCLEOTIDE SEQUENCE [LARGE SCALE GENOMIC DNA]</scope>
</reference>
<dbReference type="Proteomes" id="UP000176429">
    <property type="component" value="Unassembled WGS sequence"/>
</dbReference>
<evidence type="ECO:0000259" key="2">
    <source>
        <dbReference type="Pfam" id="PF13358"/>
    </source>
</evidence>
<evidence type="ECO:0000313" key="3">
    <source>
        <dbReference type="EMBL" id="OHA41514.1"/>
    </source>
</evidence>
<evidence type="ECO:0000313" key="4">
    <source>
        <dbReference type="Proteomes" id="UP000176429"/>
    </source>
</evidence>
<gene>
    <name evidence="3" type="ORF">A3H68_01710</name>
</gene>
<dbReference type="InterPro" id="IPR038717">
    <property type="entry name" value="Tc1-like_DDE_dom"/>
</dbReference>
<feature type="coiled-coil region" evidence="1">
    <location>
        <begin position="126"/>
        <end position="153"/>
    </location>
</feature>
<evidence type="ECO:0000256" key="1">
    <source>
        <dbReference type="SAM" id="Coils"/>
    </source>
</evidence>
<proteinExistence type="predicted"/>
<dbReference type="AlphaFoldDB" id="A0A1G2NZJ8"/>
<comment type="caution">
    <text evidence="3">The sequence shown here is derived from an EMBL/GenBank/DDBJ whole genome shotgun (WGS) entry which is preliminary data.</text>
</comment>
<organism evidence="3 4">
    <name type="scientific">Candidatus Taylorbacteria bacterium RIFCSPLOWO2_02_FULL_46_40</name>
    <dbReference type="NCBI Taxonomy" id="1802329"/>
    <lineage>
        <taxon>Bacteria</taxon>
        <taxon>Candidatus Tayloriibacteriota</taxon>
    </lineage>
</organism>
<dbReference type="Gene3D" id="3.30.420.10">
    <property type="entry name" value="Ribonuclease H-like superfamily/Ribonuclease H"/>
    <property type="match status" value="1"/>
</dbReference>
<keyword evidence="1" id="KW-0175">Coiled coil</keyword>
<dbReference type="SUPFAM" id="SSF53098">
    <property type="entry name" value="Ribonuclease H-like"/>
    <property type="match status" value="1"/>
</dbReference>
<sequence>MRYGLISNFRRSWSKVGERTVIDSQKSFDNRYLFSAVSPLSGNSFHLIGIDGFDSAVAHTFLLELKKQHPRKTVIVVWDNAPCHRPKVHREIPGLIVLFLPPYSPQLNPAERFFEELRKSTANRIFKTIEEQEQVIEEKLNDLTDNIKAMKQLLSYEWIVKQCGRVN</sequence>